<proteinExistence type="inferred from homology"/>
<gene>
    <name evidence="4" type="ORF">HNQ70_000344</name>
</gene>
<evidence type="ECO:0000256" key="1">
    <source>
        <dbReference type="ARBA" id="ARBA00006484"/>
    </source>
</evidence>
<accession>A0A7W8HFQ8</accession>
<evidence type="ECO:0000256" key="2">
    <source>
        <dbReference type="ARBA" id="ARBA00023002"/>
    </source>
</evidence>
<dbReference type="InterPro" id="IPR036291">
    <property type="entry name" value="NAD(P)-bd_dom_sf"/>
</dbReference>
<protein>
    <submittedName>
        <fullName evidence="4">NAD(P)-dependent dehydrogenase (Short-subunit alcohol dehydrogenase family)</fullName>
    </submittedName>
</protein>
<organism evidence="4 5">
    <name type="scientific">Quisquiliibacterium transsilvanicum</name>
    <dbReference type="NCBI Taxonomy" id="1549638"/>
    <lineage>
        <taxon>Bacteria</taxon>
        <taxon>Pseudomonadati</taxon>
        <taxon>Pseudomonadota</taxon>
        <taxon>Betaproteobacteria</taxon>
        <taxon>Burkholderiales</taxon>
        <taxon>Burkholderiaceae</taxon>
        <taxon>Quisquiliibacterium</taxon>
    </lineage>
</organism>
<evidence type="ECO:0000259" key="3">
    <source>
        <dbReference type="SMART" id="SM00822"/>
    </source>
</evidence>
<dbReference type="Gene3D" id="3.40.50.720">
    <property type="entry name" value="NAD(P)-binding Rossmann-like Domain"/>
    <property type="match status" value="1"/>
</dbReference>
<dbReference type="PRINTS" id="PR00080">
    <property type="entry name" value="SDRFAMILY"/>
</dbReference>
<dbReference type="AlphaFoldDB" id="A0A7W8HFQ8"/>
<dbReference type="PANTHER" id="PTHR43639:SF1">
    <property type="entry name" value="SHORT-CHAIN DEHYDROGENASE_REDUCTASE FAMILY PROTEIN"/>
    <property type="match status" value="1"/>
</dbReference>
<feature type="domain" description="Ketoreductase" evidence="3">
    <location>
        <begin position="6"/>
        <end position="191"/>
    </location>
</feature>
<keyword evidence="5" id="KW-1185">Reference proteome</keyword>
<reference evidence="4 5" key="1">
    <citation type="submission" date="2020-08" db="EMBL/GenBank/DDBJ databases">
        <title>Genomic Encyclopedia of Type Strains, Phase IV (KMG-IV): sequencing the most valuable type-strain genomes for metagenomic binning, comparative biology and taxonomic classification.</title>
        <authorList>
            <person name="Goeker M."/>
        </authorList>
    </citation>
    <scope>NUCLEOTIDE SEQUENCE [LARGE SCALE GENOMIC DNA]</scope>
    <source>
        <strain evidence="4 5">DSM 29781</strain>
    </source>
</reference>
<dbReference type="CDD" id="cd05233">
    <property type="entry name" value="SDR_c"/>
    <property type="match status" value="1"/>
</dbReference>
<evidence type="ECO:0000313" key="4">
    <source>
        <dbReference type="EMBL" id="MBB5270360.1"/>
    </source>
</evidence>
<keyword evidence="2" id="KW-0560">Oxidoreductase</keyword>
<dbReference type="SUPFAM" id="SSF51735">
    <property type="entry name" value="NAD(P)-binding Rossmann-fold domains"/>
    <property type="match status" value="1"/>
</dbReference>
<comment type="caution">
    <text evidence="4">The sequence shown here is derived from an EMBL/GenBank/DDBJ whole genome shotgun (WGS) entry which is preliminary data.</text>
</comment>
<name>A0A7W8HFQ8_9BURK</name>
<dbReference type="PANTHER" id="PTHR43639">
    <property type="entry name" value="OXIDOREDUCTASE, SHORT-CHAIN DEHYDROGENASE/REDUCTASE FAMILY (AFU_ORTHOLOGUE AFUA_5G02870)"/>
    <property type="match status" value="1"/>
</dbReference>
<dbReference type="InterPro" id="IPR057326">
    <property type="entry name" value="KR_dom"/>
</dbReference>
<sequence>MDFKGKVCIVTGSSAGVGAATALSLARMGASVVINYSRSAAPAEAVAAQCREAGADALVVRADVSRDEDCRALAAAAMERWGRIDVLVNNAGTTKFVALQNLAGLSAEDFHSIYAVNTIGVFQMVRACEAALRASRGAVVNVSSIAGQDGMGSSIAYMASKGALNAMTIALARALGPEVRVNAVLPGFIETEWLRNGLGEGYQKAYDGYRAMSALEAVMSPDDVAEAIVGVTSMAKVTGQLLRVDAGKGVGRGATGKPV</sequence>
<dbReference type="InterPro" id="IPR002347">
    <property type="entry name" value="SDR_fam"/>
</dbReference>
<dbReference type="GO" id="GO:0016491">
    <property type="term" value="F:oxidoreductase activity"/>
    <property type="evidence" value="ECO:0007669"/>
    <property type="project" value="UniProtKB-KW"/>
</dbReference>
<dbReference type="EMBL" id="JACHGB010000001">
    <property type="protein sequence ID" value="MBB5270360.1"/>
    <property type="molecule type" value="Genomic_DNA"/>
</dbReference>
<comment type="similarity">
    <text evidence="1">Belongs to the short-chain dehydrogenases/reductases (SDR) family.</text>
</comment>
<dbReference type="Proteomes" id="UP000532440">
    <property type="component" value="Unassembled WGS sequence"/>
</dbReference>
<dbReference type="FunFam" id="3.40.50.720:FF:000084">
    <property type="entry name" value="Short-chain dehydrogenase reductase"/>
    <property type="match status" value="1"/>
</dbReference>
<dbReference type="PRINTS" id="PR00081">
    <property type="entry name" value="GDHRDH"/>
</dbReference>
<dbReference type="SMART" id="SM00822">
    <property type="entry name" value="PKS_KR"/>
    <property type="match status" value="1"/>
</dbReference>
<evidence type="ECO:0000313" key="5">
    <source>
        <dbReference type="Proteomes" id="UP000532440"/>
    </source>
</evidence>
<dbReference type="RefSeq" id="WP_183963672.1">
    <property type="nucleotide sequence ID" value="NZ_BAABEW010000016.1"/>
</dbReference>
<dbReference type="Pfam" id="PF13561">
    <property type="entry name" value="adh_short_C2"/>
    <property type="match status" value="1"/>
</dbReference>